<dbReference type="GO" id="GO:0098808">
    <property type="term" value="F:mRNA cap binding"/>
    <property type="evidence" value="ECO:0007669"/>
    <property type="project" value="UniProtKB-UniRule"/>
</dbReference>
<dbReference type="SUPFAM" id="SSF54495">
    <property type="entry name" value="UBC-like"/>
    <property type="match status" value="1"/>
</dbReference>
<dbReference type="PROSITE" id="PS50127">
    <property type="entry name" value="UBC_2"/>
    <property type="match status" value="1"/>
</dbReference>
<keyword evidence="1 8" id="KW-0963">Cytoplasm</keyword>
<protein>
    <recommendedName>
        <fullName evidence="8">Eukaryotic translation initiation factor 3 subunit D</fullName>
        <shortName evidence="8">eIF3d</shortName>
    </recommendedName>
    <alternativeName>
        <fullName evidence="8">Eukaryotic translation initiation factor 3 subunit 7</fullName>
    </alternativeName>
    <alternativeName>
        <fullName evidence="8">eIF-3-zeta</fullName>
    </alternativeName>
</protein>
<dbReference type="InterPro" id="IPR007783">
    <property type="entry name" value="eIF3d"/>
</dbReference>
<dbReference type="GO" id="GO:0001732">
    <property type="term" value="P:formation of cytoplasmic translation initiation complex"/>
    <property type="evidence" value="ECO:0007669"/>
    <property type="project" value="UniProtKB-UniRule"/>
</dbReference>
<dbReference type="EMBL" id="JADCNM010000004">
    <property type="protein sequence ID" value="KAG0487762.1"/>
    <property type="molecule type" value="Genomic_DNA"/>
</dbReference>
<dbReference type="OrthoDB" id="16538at2759"/>
<dbReference type="GO" id="GO:0005524">
    <property type="term" value="F:ATP binding"/>
    <property type="evidence" value="ECO:0007669"/>
    <property type="project" value="UniProtKB-KW"/>
</dbReference>
<feature type="region of interest" description="Disordered" evidence="9">
    <location>
        <begin position="94"/>
        <end position="173"/>
    </location>
</feature>
<keyword evidence="2 8" id="KW-0396">Initiation factor</keyword>
<evidence type="ECO:0000256" key="2">
    <source>
        <dbReference type="ARBA" id="ARBA00022540"/>
    </source>
</evidence>
<keyword evidence="7 8" id="KW-0648">Protein biosynthesis</keyword>
<comment type="subunit">
    <text evidence="8">Component of the eukaryotic translation initiation factor 3 (eIF-3) complex.</text>
</comment>
<dbReference type="InterPro" id="IPR000608">
    <property type="entry name" value="UBC"/>
</dbReference>
<dbReference type="PANTHER" id="PTHR12399:SF3">
    <property type="entry name" value="EUKARYOTIC TRANSLATION INITIATION FACTOR 3 SUBUNIT D"/>
    <property type="match status" value="1"/>
</dbReference>
<evidence type="ECO:0000313" key="12">
    <source>
        <dbReference type="Proteomes" id="UP000639772"/>
    </source>
</evidence>
<organism evidence="11 12">
    <name type="scientific">Vanilla planifolia</name>
    <name type="common">Vanilla</name>
    <dbReference type="NCBI Taxonomy" id="51239"/>
    <lineage>
        <taxon>Eukaryota</taxon>
        <taxon>Viridiplantae</taxon>
        <taxon>Streptophyta</taxon>
        <taxon>Embryophyta</taxon>
        <taxon>Tracheophyta</taxon>
        <taxon>Spermatophyta</taxon>
        <taxon>Magnoliopsida</taxon>
        <taxon>Liliopsida</taxon>
        <taxon>Asparagales</taxon>
        <taxon>Orchidaceae</taxon>
        <taxon>Vanilloideae</taxon>
        <taxon>Vanilleae</taxon>
        <taxon>Vanilla</taxon>
    </lineage>
</organism>
<dbReference type="CDD" id="cd23837">
    <property type="entry name" value="UBCc_UBE2O"/>
    <property type="match status" value="1"/>
</dbReference>
<feature type="compositionally biased region" description="Basic and acidic residues" evidence="9">
    <location>
        <begin position="126"/>
        <end position="150"/>
    </location>
</feature>
<evidence type="ECO:0000256" key="9">
    <source>
        <dbReference type="SAM" id="MobiDB-lite"/>
    </source>
</evidence>
<comment type="caution">
    <text evidence="11">The sequence shown here is derived from an EMBL/GenBank/DDBJ whole genome shotgun (WGS) entry which is preliminary data.</text>
</comment>
<gene>
    <name evidence="11" type="ORF">HPP92_009857</name>
</gene>
<sequence>MGFDVGVVPYNPDGWGPPDTPAIPLLPRRDGTAAGGSSAAHIPFAPFSRSEKLGRIADWTRNVNFTNPSARSAGRDAVFDFALDESAVLGAAADEDSSFRLVDGKPPPRPKFGPRWRFQQRPQLPQRRDEEVEARKREAEKERARRDRLYHLNRSSAPGAGPQGGNRRDAPTLKSSVDIQPEWTMIDQIPFSTFSKLSFSVSDAPEDLLLCGALEFYDKTFDRVNPKNERRLERFKSRNFFKVTTTDDPVIRRLANEDKAAVFATDAILSALMCAPRSVYSWDIVIQRVGNKLFFDKRDGSQLDLLSVNETSSEPLPEAKEDINSAHSLSVEATYINQNFSQQVLVRDGNKVTFDEPNPFASEGEEVASVAYRYRRWKLDEDTHLIARCEVHSVSDVRGQRGFLTLNALNEFDPKYSGVDWRQKLETQRGAVLATELKNNANKLAKWTAQALLAGADMMKLGYVSRVHPRDHYNHVILSVIGYKPRDFAAQINLNTSNMWGIVKSIVDLCMKLNEGKYVLVKDPMKPQVRIYEVPADAFENDYMEEPLPEEEQVRPPVVEEAANGIAEAGAEGETADIVTSTADESEVNKDDSDDIIDSWKLTVFARSTPALSEMDRTPQSPNFYCYGGVSLSLDPNVMAVEASSASTSFNSKQKRKRNQLLSHDVIEIGEDDDQDAVVIIGEKVPNKEKKQPMDVLNCTNHEVKDFFPILHGSSTSKLELESTAAIGKQKVSVLETLDFSFHEETSYGEHDESDFYDEYDYDYDYDMDVFGDHTMNLTPVIQDEIESKFKAFKQFDTVRDHSDHYFSKTDCHSSTPFVKITPVALKPCKDWAKTIQHEWKVLENDLPETIYVRVYEDRMDLLRAVIIGPAGTPYHDGLFFFDIYFPPTYPYVPPMVHYHSGGLRLNPNLYESGKVCLSLLNTWSGHGCERWDPLKSTMLQVLVSIQALVLNSKPYFNEPGYANLANTPRGEEKSLDYNEKAFILSCKTMLYSLRKPPKHFEDFVAGHFRSKGQTILVACKAYIEGAQVGCVVGDGVQDVDEGDKSSSSNFKKNLSELFEQLLMEFAVKERIAVRYLLRRLSMEQPKRLLQLHPAAGTSNEAIVMLRITYSREE</sequence>
<reference evidence="11 12" key="1">
    <citation type="journal article" date="2020" name="Nat. Food">
        <title>A phased Vanilla planifolia genome enables genetic improvement of flavour and production.</title>
        <authorList>
            <person name="Hasing T."/>
            <person name="Tang H."/>
            <person name="Brym M."/>
            <person name="Khazi F."/>
            <person name="Huang T."/>
            <person name="Chambers A.H."/>
        </authorList>
    </citation>
    <scope>NUCLEOTIDE SEQUENCE [LARGE SCALE GENOMIC DNA]</scope>
    <source>
        <tissue evidence="11">Leaf</tissue>
    </source>
</reference>
<dbReference type="GO" id="GO:0003743">
    <property type="term" value="F:translation initiation factor activity"/>
    <property type="evidence" value="ECO:0007669"/>
    <property type="project" value="UniProtKB-UniRule"/>
</dbReference>
<evidence type="ECO:0000256" key="8">
    <source>
        <dbReference type="HAMAP-Rule" id="MF_03003"/>
    </source>
</evidence>
<evidence type="ECO:0000256" key="1">
    <source>
        <dbReference type="ARBA" id="ARBA00022490"/>
    </source>
</evidence>
<accession>A0A835V703</accession>
<evidence type="ECO:0000256" key="6">
    <source>
        <dbReference type="ARBA" id="ARBA00022884"/>
    </source>
</evidence>
<dbReference type="AlphaFoldDB" id="A0A835V703"/>
<dbReference type="SMART" id="SM00212">
    <property type="entry name" value="UBCc"/>
    <property type="match status" value="1"/>
</dbReference>
<dbReference type="GO" id="GO:0005852">
    <property type="term" value="C:eukaryotic translation initiation factor 3 complex"/>
    <property type="evidence" value="ECO:0007669"/>
    <property type="project" value="UniProtKB-UniRule"/>
</dbReference>
<feature type="region of interest" description="RNA gate" evidence="8">
    <location>
        <begin position="302"/>
        <end position="316"/>
    </location>
</feature>
<feature type="domain" description="UBC core" evidence="10">
    <location>
        <begin position="831"/>
        <end position="991"/>
    </location>
</feature>
<dbReference type="FunFam" id="3.10.110.10:FF:000028">
    <property type="entry name" value="Probable ubiquitin-conjugating enzyme E2 23"/>
    <property type="match status" value="1"/>
</dbReference>
<dbReference type="InterPro" id="IPR016135">
    <property type="entry name" value="UBQ-conjugating_enzyme/RWD"/>
</dbReference>
<proteinExistence type="inferred from homology"/>
<dbReference type="Pfam" id="PF00179">
    <property type="entry name" value="UQ_con"/>
    <property type="match status" value="1"/>
</dbReference>
<keyword evidence="6" id="KW-0694">RNA-binding</keyword>
<dbReference type="Proteomes" id="UP000639772">
    <property type="component" value="Unassembled WGS sequence"/>
</dbReference>
<comment type="domain">
    <text evidence="8">The RNA gate region regulates mRNA cap recognition to prevent promiscuous mRNA-binding before assembly of eif3d into the full eukaryotic translation initiation factor 3 (eIF-3) complex.</text>
</comment>
<evidence type="ECO:0000256" key="3">
    <source>
        <dbReference type="ARBA" id="ARBA00022679"/>
    </source>
</evidence>
<dbReference type="HAMAP" id="MF_03003">
    <property type="entry name" value="eIF3d"/>
    <property type="match status" value="1"/>
</dbReference>
<evidence type="ECO:0000256" key="5">
    <source>
        <dbReference type="ARBA" id="ARBA00022840"/>
    </source>
</evidence>
<dbReference type="Gene3D" id="3.10.110.10">
    <property type="entry name" value="Ubiquitin Conjugating Enzyme"/>
    <property type="match status" value="1"/>
</dbReference>
<keyword evidence="4" id="KW-0547">Nucleotide-binding</keyword>
<feature type="region of interest" description="Disordered" evidence="9">
    <location>
        <begin position="569"/>
        <end position="592"/>
    </location>
</feature>
<dbReference type="GO" id="GO:0016740">
    <property type="term" value="F:transferase activity"/>
    <property type="evidence" value="ECO:0007669"/>
    <property type="project" value="UniProtKB-KW"/>
</dbReference>
<evidence type="ECO:0000256" key="4">
    <source>
        <dbReference type="ARBA" id="ARBA00022741"/>
    </source>
</evidence>
<feature type="compositionally biased region" description="Low complexity" evidence="9">
    <location>
        <begin position="113"/>
        <end position="125"/>
    </location>
</feature>
<evidence type="ECO:0000313" key="11">
    <source>
        <dbReference type="EMBL" id="KAG0487762.1"/>
    </source>
</evidence>
<name>A0A835V703_VANPL</name>
<comment type="subcellular location">
    <subcellularLocation>
        <location evidence="8">Cytoplasm</location>
    </subcellularLocation>
</comment>
<keyword evidence="3" id="KW-0808">Transferase</keyword>
<dbReference type="PANTHER" id="PTHR12399">
    <property type="entry name" value="EUKARYOTIC TRANSLATION INITIATION FACTOR 3 SUBUNIT 7"/>
    <property type="match status" value="1"/>
</dbReference>
<keyword evidence="5" id="KW-0067">ATP-binding</keyword>
<dbReference type="Pfam" id="PF05091">
    <property type="entry name" value="eIF-3_zeta"/>
    <property type="match status" value="1"/>
</dbReference>
<evidence type="ECO:0000256" key="7">
    <source>
        <dbReference type="ARBA" id="ARBA00022917"/>
    </source>
</evidence>
<comment type="function">
    <text evidence="8">mRNA cap-binding component of the eukaryotic translation initiation factor 3 (eIF-3) complex, which is involved in protein synthesis of a specialized repertoire of mRNAs and, together with other initiation factors, stimulates binding of mRNA and methionyl-tRNAi to the 40S ribosome. The eIF-3 complex specifically targets and initiates translation of a subset of mRNAs involved in cell proliferation. In the eIF-3 complex, eif3d specifically recognizes and binds the 7-methylguanosine cap of a subset of mRNAs.</text>
</comment>
<comment type="similarity">
    <text evidence="8">Belongs to the eIF-3 subunit D family.</text>
</comment>
<evidence type="ECO:0000259" key="10">
    <source>
        <dbReference type="PROSITE" id="PS50127"/>
    </source>
</evidence>
<dbReference type="GO" id="GO:0002191">
    <property type="term" value="P:cap-dependent translational initiation"/>
    <property type="evidence" value="ECO:0007669"/>
    <property type="project" value="UniProtKB-UniRule"/>
</dbReference>
<dbReference type="GO" id="GO:0033290">
    <property type="term" value="C:eukaryotic 48S preinitiation complex"/>
    <property type="evidence" value="ECO:0007669"/>
    <property type="project" value="UniProtKB-UniRule"/>
</dbReference>
<dbReference type="GO" id="GO:0016282">
    <property type="term" value="C:eukaryotic 43S preinitiation complex"/>
    <property type="evidence" value="ECO:0007669"/>
    <property type="project" value="UniProtKB-UniRule"/>
</dbReference>